<dbReference type="Proteomes" id="UP000887580">
    <property type="component" value="Unplaced"/>
</dbReference>
<proteinExistence type="predicted"/>
<organism evidence="1 2">
    <name type="scientific">Panagrolaimus sp. PS1159</name>
    <dbReference type="NCBI Taxonomy" id="55785"/>
    <lineage>
        <taxon>Eukaryota</taxon>
        <taxon>Metazoa</taxon>
        <taxon>Ecdysozoa</taxon>
        <taxon>Nematoda</taxon>
        <taxon>Chromadorea</taxon>
        <taxon>Rhabditida</taxon>
        <taxon>Tylenchina</taxon>
        <taxon>Panagrolaimomorpha</taxon>
        <taxon>Panagrolaimoidea</taxon>
        <taxon>Panagrolaimidae</taxon>
        <taxon>Panagrolaimus</taxon>
    </lineage>
</organism>
<accession>A0AC35G2B9</accession>
<evidence type="ECO:0000313" key="2">
    <source>
        <dbReference type="WBParaSite" id="PS1159_v2.g22885.t1"/>
    </source>
</evidence>
<name>A0AC35G2B9_9BILA</name>
<sequence length="97" mass="11470">MFDSFTGGIANKLSQTNVKCIRMHKIPESFDIQIFVEFIKKESVYDYSFDQTISGEYVAKVKEICPYENIRTWYAVRIMTEEERIAYHRFPNDRGGQ</sequence>
<reference evidence="2" key="1">
    <citation type="submission" date="2022-11" db="UniProtKB">
        <authorList>
            <consortium name="WormBaseParasite"/>
        </authorList>
    </citation>
    <scope>IDENTIFICATION</scope>
</reference>
<protein>
    <submittedName>
        <fullName evidence="2">Uncharacterized protein</fullName>
    </submittedName>
</protein>
<evidence type="ECO:0000313" key="1">
    <source>
        <dbReference type="Proteomes" id="UP000887580"/>
    </source>
</evidence>
<dbReference type="WBParaSite" id="PS1159_v2.g22885.t1">
    <property type="protein sequence ID" value="PS1159_v2.g22885.t1"/>
    <property type="gene ID" value="PS1159_v2.g22885"/>
</dbReference>